<dbReference type="Gene3D" id="3.40.50.12780">
    <property type="entry name" value="N-terminal domain of ligase-like"/>
    <property type="match status" value="1"/>
</dbReference>
<protein>
    <submittedName>
        <fullName evidence="4">Acyl-CoA synthetase (AMP-forming)/AMP-acid ligase II</fullName>
    </submittedName>
</protein>
<dbReference type="GO" id="GO:0031956">
    <property type="term" value="F:medium-chain fatty acid-CoA ligase activity"/>
    <property type="evidence" value="ECO:0007669"/>
    <property type="project" value="TreeGrafter"/>
</dbReference>
<organism evidence="4 5">
    <name type="scientific">Bartonella apihabitans</name>
    <dbReference type="NCBI Taxonomy" id="2750929"/>
    <lineage>
        <taxon>Bacteria</taxon>
        <taxon>Pseudomonadati</taxon>
        <taxon>Pseudomonadota</taxon>
        <taxon>Alphaproteobacteria</taxon>
        <taxon>Hyphomicrobiales</taxon>
        <taxon>Bartonellaceae</taxon>
        <taxon>Bartonella</taxon>
    </lineage>
</organism>
<dbReference type="Pfam" id="PF00501">
    <property type="entry name" value="AMP-binding"/>
    <property type="match status" value="1"/>
</dbReference>
<dbReference type="GO" id="GO:0006631">
    <property type="term" value="P:fatty acid metabolic process"/>
    <property type="evidence" value="ECO:0007669"/>
    <property type="project" value="TreeGrafter"/>
</dbReference>
<evidence type="ECO:0000256" key="2">
    <source>
        <dbReference type="ARBA" id="ARBA00022598"/>
    </source>
</evidence>
<dbReference type="RefSeq" id="WP_078039036.1">
    <property type="nucleotide sequence ID" value="NZ_CP015820.1"/>
</dbReference>
<dbReference type="EMBL" id="CP015820">
    <property type="protein sequence ID" value="AQT41910.1"/>
    <property type="molecule type" value="Genomic_DNA"/>
</dbReference>
<evidence type="ECO:0000313" key="5">
    <source>
        <dbReference type="Proteomes" id="UP000189660"/>
    </source>
</evidence>
<gene>
    <name evidence="4" type="ORF">BBC0178_004110</name>
</gene>
<dbReference type="OrthoDB" id="9803968at2"/>
<feature type="domain" description="AMP-dependent synthetase/ligase" evidence="3">
    <location>
        <begin position="9"/>
        <end position="334"/>
    </location>
</feature>
<comment type="similarity">
    <text evidence="1">Belongs to the ATP-dependent AMP-binding enzyme family.</text>
</comment>
<keyword evidence="2 4" id="KW-0436">Ligase</keyword>
<dbReference type="Proteomes" id="UP000189660">
    <property type="component" value="Chromosome"/>
</dbReference>
<dbReference type="KEGG" id="bapa:BBC0178_004110"/>
<name>A0A1U9M8T4_9HYPH</name>
<evidence type="ECO:0000256" key="1">
    <source>
        <dbReference type="ARBA" id="ARBA00006432"/>
    </source>
</evidence>
<evidence type="ECO:0000313" key="4">
    <source>
        <dbReference type="EMBL" id="AQT41910.1"/>
    </source>
</evidence>
<keyword evidence="5" id="KW-1185">Reference proteome</keyword>
<dbReference type="PANTHER" id="PTHR43201:SF5">
    <property type="entry name" value="MEDIUM-CHAIN ACYL-COA LIGASE ACSF2, MITOCHONDRIAL"/>
    <property type="match status" value="1"/>
</dbReference>
<dbReference type="PANTHER" id="PTHR43201">
    <property type="entry name" value="ACYL-COA SYNTHETASE"/>
    <property type="match status" value="1"/>
</dbReference>
<dbReference type="InterPro" id="IPR000873">
    <property type="entry name" value="AMP-dep_synth/lig_dom"/>
</dbReference>
<proteinExistence type="inferred from homology"/>
<accession>A0A1U9M8T4</accession>
<dbReference type="InterPro" id="IPR042099">
    <property type="entry name" value="ANL_N_sf"/>
</dbReference>
<dbReference type="AlphaFoldDB" id="A0A1U9M8T4"/>
<dbReference type="InterPro" id="IPR020845">
    <property type="entry name" value="AMP-binding_CS"/>
</dbReference>
<reference evidence="4 5" key="1">
    <citation type="submission" date="2016-11" db="EMBL/GenBank/DDBJ databases">
        <title>Comparative genomics of Bartonella apis.</title>
        <authorList>
            <person name="Engel P."/>
        </authorList>
    </citation>
    <scope>NUCLEOTIDE SEQUENCE [LARGE SCALE GENOMIC DNA]</scope>
    <source>
        <strain evidence="4 5">BBC0178</strain>
    </source>
</reference>
<evidence type="ECO:0000259" key="3">
    <source>
        <dbReference type="Pfam" id="PF00501"/>
    </source>
</evidence>
<dbReference type="SUPFAM" id="SSF56801">
    <property type="entry name" value="Acetyl-CoA synthetase-like"/>
    <property type="match status" value="1"/>
</dbReference>
<sequence length="478" mass="52995">MTIISLLLTQAKRIPDQIAIVDKNKKTITFSDLAKQSALMANALQQRNINRGDKVLVAVWPGIDLYITLAALWRLGVTAVFPEAAMGLKGLCYAAKTIAPKAMIAATSIRAIRPFMKDLRLIKDTYSPSLRGDEEFLNDDALETDGALISFTSGTTGAPKAMERSHALLLAQHNALAEILGSNRTETDLVAFPAVALSCLGHGHTIVLPNWNLRRHDKANIETLLDYATQNKVTRLIAPPIIVENLVKQKNRLPSSSSLRTIITGGGPLYPDIMQKFEREFPNIQLVVLYGSTEAEPISHLDTNDITKEDWVRAFQGGGLPVGKPSPYANVRLGENNEIMVAGKHVNESYLDKSRNGETKCQIDSKIYHRTGDIGYFDANNQLWLLGRLGTQYNNLSPFALEIEARLQPGIKAAAAMMIDDKMVLAISGKMPSAMSDFSKNMIKRGVQLRYVKHIPKDRRHRSKVDYKSLRKILTKQK</sequence>
<dbReference type="PROSITE" id="PS00455">
    <property type="entry name" value="AMP_BINDING"/>
    <property type="match status" value="1"/>
</dbReference>